<dbReference type="PANTHER" id="PTHR41287">
    <property type="match status" value="1"/>
</dbReference>
<organism evidence="1 2">
    <name type="scientific">Nocardia panacis</name>
    <dbReference type="NCBI Taxonomy" id="2340916"/>
    <lineage>
        <taxon>Bacteria</taxon>
        <taxon>Bacillati</taxon>
        <taxon>Actinomycetota</taxon>
        <taxon>Actinomycetes</taxon>
        <taxon>Mycobacteriales</taxon>
        <taxon>Nocardiaceae</taxon>
        <taxon>Nocardia</taxon>
    </lineage>
</organism>
<dbReference type="OrthoDB" id="3197057at2"/>
<evidence type="ECO:0000313" key="1">
    <source>
        <dbReference type="EMBL" id="RJO74161.1"/>
    </source>
</evidence>
<name>A0A3A4KW37_9NOCA</name>
<dbReference type="EMBL" id="QZFU01000020">
    <property type="protein sequence ID" value="RJO74161.1"/>
    <property type="molecule type" value="Genomic_DNA"/>
</dbReference>
<gene>
    <name evidence="1" type="ORF">D5S18_18585</name>
</gene>
<protein>
    <submittedName>
        <fullName evidence="1">Terminase</fullName>
    </submittedName>
</protein>
<dbReference type="AlphaFoldDB" id="A0A3A4KW37"/>
<keyword evidence="2" id="KW-1185">Reference proteome</keyword>
<dbReference type="Gene3D" id="3.30.420.240">
    <property type="match status" value="1"/>
</dbReference>
<sequence length="544" mass="61357">MQLIVPPLESEPWPTLGAAVCDFIEERAVFGPGSLKGQPARLNSDQRLVIYRLYELFPRGHARAGRRRFQRGGMSVRKGSAKTELLAWLSYAELHPDGPVRFNGWERDGTPRLGRPVNDPYIPLMAATQEQVAELAYGALMVICEDGADPELFDIGLDRILRIDGGRPDGKAVPIAGAPNARDGARTTFQGIDEPHRLYLPNHKAAVETMIANLPKRPLEDPWMFSTTTAGQPGQNSVAEDEYIEAQAIARGEIERPTFSFFHRQASDGYDMSRPEDRVEAIREASGPDVAEWSDLEGIAAQWDRPRADKTYLERVWCNRWTASAAQAFNPKTWERNELPGERIPPKSKVTVGFDGARMRDSTALVVCDVATGFMELRGSWGFGLWERHEDADEDWEVDESAVTETLAEIMRTYRVVKMYCDPPHWNNTVGEWSVRYPDRVEEWWTNRRRPMVQAIAAFSEAIETGRLSHSGDPDLARHIANAGRKPINLLDESTGERLWILGKLHETRKFDAAMAAILAWQARMDVLGTVQTTTRRRGARRIR</sequence>
<dbReference type="PANTHER" id="PTHR41287:SF1">
    <property type="entry name" value="PROTEIN YMFN"/>
    <property type="match status" value="1"/>
</dbReference>
<dbReference type="InterPro" id="IPR005021">
    <property type="entry name" value="Terminase_largesu-like"/>
</dbReference>
<comment type="caution">
    <text evidence="1">The sequence shown here is derived from an EMBL/GenBank/DDBJ whole genome shotgun (WGS) entry which is preliminary data.</text>
</comment>
<dbReference type="RefSeq" id="WP_120042327.1">
    <property type="nucleotide sequence ID" value="NZ_QZFU01000020.1"/>
</dbReference>
<accession>A0A3A4KW37</accession>
<reference evidence="1 2" key="1">
    <citation type="submission" date="2018-09" db="EMBL/GenBank/DDBJ databases">
        <title>YIM PH21274 draft genome.</title>
        <authorList>
            <person name="Miao C."/>
        </authorList>
    </citation>
    <scope>NUCLEOTIDE SEQUENCE [LARGE SCALE GENOMIC DNA]</scope>
    <source>
        <strain evidence="1 2">YIM PH 21724</strain>
    </source>
</reference>
<proteinExistence type="predicted"/>
<dbReference type="Proteomes" id="UP000266677">
    <property type="component" value="Unassembled WGS sequence"/>
</dbReference>
<evidence type="ECO:0000313" key="2">
    <source>
        <dbReference type="Proteomes" id="UP000266677"/>
    </source>
</evidence>